<dbReference type="AlphaFoldDB" id="Q553I0"/>
<dbReference type="Proteomes" id="UP000002195">
    <property type="component" value="Unassembled WGS sequence"/>
</dbReference>
<dbReference type="InParanoid" id="Q553I0"/>
<dbReference type="RefSeq" id="XP_643433.2">
    <property type="nucleotide sequence ID" value="XM_638341.2"/>
</dbReference>
<dbReference type="VEuPathDB" id="AmoebaDB:DDB_G0275831"/>
<sequence length="111" mass="13173">MKRSQKNRNSFMVLFFYFFNFLKNCHFDLKTNYQKVLLKKMIVNADNTALNYGSRTPTFAEVLQNWGLDIKCSNWQLHDTRGNSVNVNAPVEKKQYRFDSCGQVSYYFTMN</sequence>
<dbReference type="KEGG" id="ddi:DDB_G0275831"/>
<keyword evidence="1" id="KW-0732">Signal</keyword>
<feature type="signal peptide" evidence="1">
    <location>
        <begin position="1"/>
        <end position="27"/>
    </location>
</feature>
<feature type="chain" id="PRO_5004250125" evidence="1">
    <location>
        <begin position="28"/>
        <end position="111"/>
    </location>
</feature>
<name>Q553I0_DICDI</name>
<evidence type="ECO:0000256" key="1">
    <source>
        <dbReference type="SAM" id="SignalP"/>
    </source>
</evidence>
<accession>Q553I0</accession>
<dbReference type="GeneID" id="8620019"/>
<protein>
    <submittedName>
        <fullName evidence="2">Uncharacterized protein</fullName>
    </submittedName>
</protein>
<comment type="caution">
    <text evidence="2">The sequence shown here is derived from an EMBL/GenBank/DDBJ whole genome shotgun (WGS) entry which is preliminary data.</text>
</comment>
<reference evidence="2 3" key="1">
    <citation type="journal article" date="2005" name="Nature">
        <title>The genome of the social amoeba Dictyostelium discoideum.</title>
        <authorList>
            <consortium name="The Dictyostelium discoideum Sequencing Consortium"/>
            <person name="Eichinger L."/>
            <person name="Pachebat J.A."/>
            <person name="Glockner G."/>
            <person name="Rajandream M.A."/>
            <person name="Sucgang R."/>
            <person name="Berriman M."/>
            <person name="Song J."/>
            <person name="Olsen R."/>
            <person name="Szafranski K."/>
            <person name="Xu Q."/>
            <person name="Tunggal B."/>
            <person name="Kummerfeld S."/>
            <person name="Madera M."/>
            <person name="Konfortov B.A."/>
            <person name="Rivero F."/>
            <person name="Bankier A.T."/>
            <person name="Lehmann R."/>
            <person name="Hamlin N."/>
            <person name="Davies R."/>
            <person name="Gaudet P."/>
            <person name="Fey P."/>
            <person name="Pilcher K."/>
            <person name="Chen G."/>
            <person name="Saunders D."/>
            <person name="Sodergren E."/>
            <person name="Davis P."/>
            <person name="Kerhornou A."/>
            <person name="Nie X."/>
            <person name="Hall N."/>
            <person name="Anjard C."/>
            <person name="Hemphill L."/>
            <person name="Bason N."/>
            <person name="Farbrother P."/>
            <person name="Desany B."/>
            <person name="Just E."/>
            <person name="Morio T."/>
            <person name="Rost R."/>
            <person name="Churcher C."/>
            <person name="Cooper J."/>
            <person name="Haydock S."/>
            <person name="van Driessche N."/>
            <person name="Cronin A."/>
            <person name="Goodhead I."/>
            <person name="Muzny D."/>
            <person name="Mourier T."/>
            <person name="Pain A."/>
            <person name="Lu M."/>
            <person name="Harper D."/>
            <person name="Lindsay R."/>
            <person name="Hauser H."/>
            <person name="James K."/>
            <person name="Quiles M."/>
            <person name="Madan Babu M."/>
            <person name="Saito T."/>
            <person name="Buchrieser C."/>
            <person name="Wardroper A."/>
            <person name="Felder M."/>
            <person name="Thangavelu M."/>
            <person name="Johnson D."/>
            <person name="Knights A."/>
            <person name="Loulseged H."/>
            <person name="Mungall K."/>
            <person name="Oliver K."/>
            <person name="Price C."/>
            <person name="Quail M.A."/>
            <person name="Urushihara H."/>
            <person name="Hernandez J."/>
            <person name="Rabbinowitsch E."/>
            <person name="Steffen D."/>
            <person name="Sanders M."/>
            <person name="Ma J."/>
            <person name="Kohara Y."/>
            <person name="Sharp S."/>
            <person name="Simmonds M."/>
            <person name="Spiegler S."/>
            <person name="Tivey A."/>
            <person name="Sugano S."/>
            <person name="White B."/>
            <person name="Walker D."/>
            <person name="Woodward J."/>
            <person name="Winckler T."/>
            <person name="Tanaka Y."/>
            <person name="Shaulsky G."/>
            <person name="Schleicher M."/>
            <person name="Weinstock G."/>
            <person name="Rosenthal A."/>
            <person name="Cox E.C."/>
            <person name="Chisholm R.L."/>
            <person name="Gibbs R."/>
            <person name="Loomis W.F."/>
            <person name="Platzer M."/>
            <person name="Kay R.R."/>
            <person name="Williams J."/>
            <person name="Dear P.H."/>
            <person name="Noegel A.A."/>
            <person name="Barrell B."/>
            <person name="Kuspa A."/>
        </authorList>
    </citation>
    <scope>NUCLEOTIDE SEQUENCE [LARGE SCALE GENOMIC DNA]</scope>
    <source>
        <strain evidence="2 3">AX4</strain>
    </source>
</reference>
<evidence type="ECO:0000313" key="3">
    <source>
        <dbReference type="Proteomes" id="UP000002195"/>
    </source>
</evidence>
<dbReference type="EMBL" id="AAFI02000013">
    <property type="protein sequence ID" value="EAL69666.2"/>
    <property type="molecule type" value="Genomic_DNA"/>
</dbReference>
<keyword evidence="3" id="KW-1185">Reference proteome</keyword>
<proteinExistence type="predicted"/>
<dbReference type="HOGENOM" id="CLU_2163167_0_0_1"/>
<dbReference type="PaxDb" id="44689-DDB0217677"/>
<evidence type="ECO:0000313" key="2">
    <source>
        <dbReference type="EMBL" id="EAL69666.2"/>
    </source>
</evidence>
<organism evidence="2 3">
    <name type="scientific">Dictyostelium discoideum</name>
    <name type="common">Social amoeba</name>
    <dbReference type="NCBI Taxonomy" id="44689"/>
    <lineage>
        <taxon>Eukaryota</taxon>
        <taxon>Amoebozoa</taxon>
        <taxon>Evosea</taxon>
        <taxon>Eumycetozoa</taxon>
        <taxon>Dictyostelia</taxon>
        <taxon>Dictyosteliales</taxon>
        <taxon>Dictyosteliaceae</taxon>
        <taxon>Dictyostelium</taxon>
    </lineage>
</organism>
<dbReference type="dictyBase" id="DDB_G0275831"/>
<gene>
    <name evidence="2" type="ORF">DDB_G0275831</name>
</gene>